<dbReference type="NCBIfam" id="TIGR03930">
    <property type="entry name" value="WXG100_ESAT6"/>
    <property type="match status" value="1"/>
</dbReference>
<dbReference type="Proteomes" id="UP001523369">
    <property type="component" value="Unassembled WGS sequence"/>
</dbReference>
<dbReference type="InterPro" id="IPR010310">
    <property type="entry name" value="T7SS_ESAT-6-like"/>
</dbReference>
<organism evidence="2 3">
    <name type="scientific">Paractinoplanes aksuensis</name>
    <dbReference type="NCBI Taxonomy" id="2939490"/>
    <lineage>
        <taxon>Bacteria</taxon>
        <taxon>Bacillati</taxon>
        <taxon>Actinomycetota</taxon>
        <taxon>Actinomycetes</taxon>
        <taxon>Micromonosporales</taxon>
        <taxon>Micromonosporaceae</taxon>
        <taxon>Paractinoplanes</taxon>
    </lineage>
</organism>
<dbReference type="RefSeq" id="WP_253241554.1">
    <property type="nucleotide sequence ID" value="NZ_JAMYJR010000038.1"/>
</dbReference>
<dbReference type="Gene3D" id="1.10.287.1060">
    <property type="entry name" value="ESAT-6-like"/>
    <property type="match status" value="1"/>
</dbReference>
<evidence type="ECO:0000256" key="1">
    <source>
        <dbReference type="RuleBase" id="RU362001"/>
    </source>
</evidence>
<sequence length="110" mass="11483">MATQNLATAIDGMRKAAEAFEGTNSGFRAVNANIDGAVAQLGVSWTGEASRKFQDAMAQWDQQFESVIRDLDVLRDNMLASMNQYSTGGASAVDIVGGLNNAVSGGIPGI</sequence>
<dbReference type="EMBL" id="JAMYJR010000038">
    <property type="protein sequence ID" value="MCO8275490.1"/>
    <property type="molecule type" value="Genomic_DNA"/>
</dbReference>
<reference evidence="2 3" key="1">
    <citation type="submission" date="2022-06" db="EMBL/GenBank/DDBJ databases">
        <title>New Species of the Genus Actinoplanes, ActinopZanes ferrugineus.</title>
        <authorList>
            <person name="Ding P."/>
        </authorList>
    </citation>
    <scope>NUCLEOTIDE SEQUENCE [LARGE SCALE GENOMIC DNA]</scope>
    <source>
        <strain evidence="2 3">TRM88003</strain>
    </source>
</reference>
<proteinExistence type="inferred from homology"/>
<comment type="caution">
    <text evidence="2">The sequence shown here is derived from an EMBL/GenBank/DDBJ whole genome shotgun (WGS) entry which is preliminary data.</text>
</comment>
<evidence type="ECO:0000313" key="3">
    <source>
        <dbReference type="Proteomes" id="UP001523369"/>
    </source>
</evidence>
<evidence type="ECO:0000313" key="2">
    <source>
        <dbReference type="EMBL" id="MCO8275490.1"/>
    </source>
</evidence>
<comment type="similarity">
    <text evidence="1">Belongs to the WXG100 family.</text>
</comment>
<accession>A0ABT1DXJ9</accession>
<dbReference type="Pfam" id="PF06013">
    <property type="entry name" value="WXG100"/>
    <property type="match status" value="1"/>
</dbReference>
<protein>
    <recommendedName>
        <fullName evidence="1">ESAT-6-like protein</fullName>
    </recommendedName>
</protein>
<name>A0ABT1DXJ9_9ACTN</name>
<dbReference type="SUPFAM" id="SSF140453">
    <property type="entry name" value="EsxAB dimer-like"/>
    <property type="match status" value="1"/>
</dbReference>
<gene>
    <name evidence="2" type="ORF">M1L60_33395</name>
</gene>
<keyword evidence="3" id="KW-1185">Reference proteome</keyword>
<dbReference type="InterPro" id="IPR036689">
    <property type="entry name" value="ESAT-6-like_sf"/>
</dbReference>